<dbReference type="Proteomes" id="UP000001880">
    <property type="component" value="Chromosome"/>
</dbReference>
<evidence type="ECO:0000256" key="1">
    <source>
        <dbReference type="ARBA" id="ARBA00010457"/>
    </source>
</evidence>
<keyword evidence="2" id="KW-0479">Metal-binding</keyword>
<feature type="signal peptide" evidence="4">
    <location>
        <begin position="1"/>
        <end position="22"/>
    </location>
</feature>
<proteinExistence type="inferred from homology"/>
<comment type="function">
    <text evidence="2">Destroys radicals which are normally produced within the cells and which are toxic to biological systems.</text>
</comment>
<dbReference type="EMBL" id="CP001804">
    <property type="protein sequence ID" value="ACY17172.1"/>
    <property type="molecule type" value="Genomic_DNA"/>
</dbReference>
<dbReference type="PROSITE" id="PS51257">
    <property type="entry name" value="PROKAR_LIPOPROTEIN"/>
    <property type="match status" value="1"/>
</dbReference>
<keyword evidence="2 6" id="KW-0560">Oxidoreductase</keyword>
<dbReference type="eggNOG" id="COG2032">
    <property type="taxonomic scope" value="Bacteria"/>
</dbReference>
<evidence type="ECO:0000313" key="7">
    <source>
        <dbReference type="Proteomes" id="UP000001880"/>
    </source>
</evidence>
<name>D0LRE4_HALO1</name>
<protein>
    <recommendedName>
        <fullName evidence="2">Superoxide dismutase [Cu-Zn]</fullName>
        <ecNumber evidence="2">1.15.1.1</ecNumber>
    </recommendedName>
</protein>
<dbReference type="SUPFAM" id="SSF49329">
    <property type="entry name" value="Cu,Zn superoxide dismutase-like"/>
    <property type="match status" value="1"/>
</dbReference>
<dbReference type="GO" id="GO:0005507">
    <property type="term" value="F:copper ion binding"/>
    <property type="evidence" value="ECO:0007669"/>
    <property type="project" value="InterPro"/>
</dbReference>
<comment type="catalytic activity">
    <reaction evidence="2">
        <text>2 superoxide + 2 H(+) = H2O2 + O2</text>
        <dbReference type="Rhea" id="RHEA:20696"/>
        <dbReference type="ChEBI" id="CHEBI:15378"/>
        <dbReference type="ChEBI" id="CHEBI:15379"/>
        <dbReference type="ChEBI" id="CHEBI:16240"/>
        <dbReference type="ChEBI" id="CHEBI:18421"/>
        <dbReference type="EC" id="1.15.1.1"/>
    </reaction>
</comment>
<feature type="domain" description="Superoxide dismutase copper/zinc binding" evidence="5">
    <location>
        <begin position="77"/>
        <end position="204"/>
    </location>
</feature>
<dbReference type="InterPro" id="IPR018152">
    <property type="entry name" value="SOD_Cu/Zn_BS"/>
</dbReference>
<keyword evidence="7" id="KW-1185">Reference proteome</keyword>
<dbReference type="PROSITE" id="PS00087">
    <property type="entry name" value="SOD_CU_ZN_1"/>
    <property type="match status" value="1"/>
</dbReference>
<comment type="cofactor">
    <cofactor evidence="2">
        <name>Zn(2+)</name>
        <dbReference type="ChEBI" id="CHEBI:29105"/>
    </cofactor>
    <text evidence="2">Binds 1 zinc ion per subunit.</text>
</comment>
<dbReference type="PROSITE" id="PS00332">
    <property type="entry name" value="SOD_CU_ZN_2"/>
    <property type="match status" value="1"/>
</dbReference>
<evidence type="ECO:0000256" key="4">
    <source>
        <dbReference type="SAM" id="SignalP"/>
    </source>
</evidence>
<evidence type="ECO:0000259" key="5">
    <source>
        <dbReference type="Pfam" id="PF00080"/>
    </source>
</evidence>
<keyword evidence="2" id="KW-0862">Zinc</keyword>
<dbReference type="Pfam" id="PF00080">
    <property type="entry name" value="Sod_Cu"/>
    <property type="match status" value="1"/>
</dbReference>
<organism evidence="6 7">
    <name type="scientific">Haliangium ochraceum (strain DSM 14365 / JCM 11303 / SMP-2)</name>
    <dbReference type="NCBI Taxonomy" id="502025"/>
    <lineage>
        <taxon>Bacteria</taxon>
        <taxon>Pseudomonadati</taxon>
        <taxon>Myxococcota</taxon>
        <taxon>Polyangia</taxon>
        <taxon>Haliangiales</taxon>
        <taxon>Kofleriaceae</taxon>
        <taxon>Haliangium</taxon>
    </lineage>
</organism>
<dbReference type="AlphaFoldDB" id="D0LRE4"/>
<gene>
    <name evidence="6" type="ordered locus">Hoch_4681</name>
</gene>
<dbReference type="KEGG" id="hoh:Hoch_4681"/>
<dbReference type="PANTHER" id="PTHR10003">
    <property type="entry name" value="SUPEROXIDE DISMUTASE CU-ZN -RELATED"/>
    <property type="match status" value="1"/>
</dbReference>
<feature type="compositionally biased region" description="Acidic residues" evidence="3">
    <location>
        <begin position="42"/>
        <end position="56"/>
    </location>
</feature>
<dbReference type="HOGENOM" id="CLU_056632_8_2_7"/>
<dbReference type="GO" id="GO:0004784">
    <property type="term" value="F:superoxide dismutase activity"/>
    <property type="evidence" value="ECO:0007669"/>
    <property type="project" value="UniProtKB-EC"/>
</dbReference>
<feature type="chain" id="PRO_5003010819" description="Superoxide dismutase [Cu-Zn]" evidence="4">
    <location>
        <begin position="23"/>
        <end position="208"/>
    </location>
</feature>
<sequence length="208" mass="21172">MSLRILALICATALGLSASCKSEETTAPEAELAKVDPAVEPEAAEPEAAEAEAAEPEEMDALMARAKLQSVEGQSIEGEVSFKEAGDGIEIHLNVQGLEAGKHGFHIHETGDCSAPDFKSAGGHFNPAQHDHGEPGPSSHAGDLGNIEVGADGTSEATMTSTDIILREGANSVVGKAVVIHAGADDLKSQPSGDAGGRVACGVIELDS</sequence>
<evidence type="ECO:0000313" key="6">
    <source>
        <dbReference type="EMBL" id="ACY17172.1"/>
    </source>
</evidence>
<dbReference type="CDD" id="cd00305">
    <property type="entry name" value="Cu-Zn_Superoxide_Dismutase"/>
    <property type="match status" value="1"/>
</dbReference>
<dbReference type="InterPro" id="IPR024134">
    <property type="entry name" value="SOD_Cu/Zn_/chaperone"/>
</dbReference>
<dbReference type="PRINTS" id="PR00068">
    <property type="entry name" value="CUZNDISMTASE"/>
</dbReference>
<comment type="cofactor">
    <cofactor evidence="2">
        <name>Cu cation</name>
        <dbReference type="ChEBI" id="CHEBI:23378"/>
    </cofactor>
    <text evidence="2">Binds 1 copper ion per subunit.</text>
</comment>
<dbReference type="EC" id="1.15.1.1" evidence="2"/>
<keyword evidence="4" id="KW-0732">Signal</keyword>
<keyword evidence="2" id="KW-0186">Copper</keyword>
<dbReference type="InterPro" id="IPR036423">
    <property type="entry name" value="SOD-like_Cu/Zn_dom_sf"/>
</dbReference>
<comment type="similarity">
    <text evidence="1 2">Belongs to the Cu-Zn superoxide dismutase family.</text>
</comment>
<dbReference type="InterPro" id="IPR001424">
    <property type="entry name" value="SOD_Cu_Zn_dom"/>
</dbReference>
<accession>D0LRE4</accession>
<dbReference type="OrthoDB" id="5431326at2"/>
<reference evidence="6 7" key="1">
    <citation type="journal article" date="2010" name="Stand. Genomic Sci.">
        <title>Complete genome sequence of Haliangium ochraceum type strain (SMP-2).</title>
        <authorList>
            <consortium name="US DOE Joint Genome Institute (JGI-PGF)"/>
            <person name="Ivanova N."/>
            <person name="Daum C."/>
            <person name="Lang E."/>
            <person name="Abt B."/>
            <person name="Kopitz M."/>
            <person name="Saunders E."/>
            <person name="Lapidus A."/>
            <person name="Lucas S."/>
            <person name="Glavina Del Rio T."/>
            <person name="Nolan M."/>
            <person name="Tice H."/>
            <person name="Copeland A."/>
            <person name="Cheng J.F."/>
            <person name="Chen F."/>
            <person name="Bruce D."/>
            <person name="Goodwin L."/>
            <person name="Pitluck S."/>
            <person name="Mavromatis K."/>
            <person name="Pati A."/>
            <person name="Mikhailova N."/>
            <person name="Chen A."/>
            <person name="Palaniappan K."/>
            <person name="Land M."/>
            <person name="Hauser L."/>
            <person name="Chang Y.J."/>
            <person name="Jeffries C.D."/>
            <person name="Detter J.C."/>
            <person name="Brettin T."/>
            <person name="Rohde M."/>
            <person name="Goker M."/>
            <person name="Bristow J."/>
            <person name="Markowitz V."/>
            <person name="Eisen J.A."/>
            <person name="Hugenholtz P."/>
            <person name="Kyrpides N.C."/>
            <person name="Klenk H.P."/>
        </authorList>
    </citation>
    <scope>NUCLEOTIDE SEQUENCE [LARGE SCALE GENOMIC DNA]</scope>
    <source>
        <strain evidence="7">DSM 14365 / CIP 107738 / JCM 11303 / AJ 13395 / SMP-2</strain>
    </source>
</reference>
<dbReference type="Gene3D" id="2.60.40.200">
    <property type="entry name" value="Superoxide dismutase, copper/zinc binding domain"/>
    <property type="match status" value="1"/>
</dbReference>
<evidence type="ECO:0000256" key="3">
    <source>
        <dbReference type="SAM" id="MobiDB-lite"/>
    </source>
</evidence>
<evidence type="ECO:0000256" key="2">
    <source>
        <dbReference type="RuleBase" id="RU000393"/>
    </source>
</evidence>
<dbReference type="STRING" id="502025.Hoch_4681"/>
<feature type="region of interest" description="Disordered" evidence="3">
    <location>
        <begin position="26"/>
        <end position="56"/>
    </location>
</feature>
<dbReference type="RefSeq" id="WP_012829770.1">
    <property type="nucleotide sequence ID" value="NC_013440.1"/>
</dbReference>